<sequence length="242" mass="27311">MPRGQPDFGVYAVKETVSGLADLGELAARLGSIATFDRRGDVVWFDDFENDLSAWYELGVGTDHDAYMSAESARNGAFSCKLITGRTLGQGSKIIHISSGLVPSKIGIEVSFTTNANLDEFRVRLYLYDSVYYYTPEIRCYLSTRELKYIDAENDPIPFATNVFLSPHNQLYHTLKFVFDQPNQTYSRVILDNVPYDLSGIPVRKRESDLYPRYWIEIATRASADANVTSFVDDVIITQNEP</sequence>
<gene>
    <name evidence="1" type="ORF">S06H3_11961</name>
</gene>
<dbReference type="AlphaFoldDB" id="X1LQJ4"/>
<dbReference type="EMBL" id="BARV01005879">
    <property type="protein sequence ID" value="GAI04660.1"/>
    <property type="molecule type" value="Genomic_DNA"/>
</dbReference>
<reference evidence="1" key="1">
    <citation type="journal article" date="2014" name="Front. Microbiol.">
        <title>High frequency of phylogenetically diverse reductive dehalogenase-homologous genes in deep subseafloor sedimentary metagenomes.</title>
        <authorList>
            <person name="Kawai M."/>
            <person name="Futagami T."/>
            <person name="Toyoda A."/>
            <person name="Takaki Y."/>
            <person name="Nishi S."/>
            <person name="Hori S."/>
            <person name="Arai W."/>
            <person name="Tsubouchi T."/>
            <person name="Morono Y."/>
            <person name="Uchiyama I."/>
            <person name="Ito T."/>
            <person name="Fujiyama A."/>
            <person name="Inagaki F."/>
            <person name="Takami H."/>
        </authorList>
    </citation>
    <scope>NUCLEOTIDE SEQUENCE</scope>
    <source>
        <strain evidence="1">Expedition CK06-06</strain>
    </source>
</reference>
<accession>X1LQJ4</accession>
<comment type="caution">
    <text evidence="1">The sequence shown here is derived from an EMBL/GenBank/DDBJ whole genome shotgun (WGS) entry which is preliminary data.</text>
</comment>
<organism evidence="1">
    <name type="scientific">marine sediment metagenome</name>
    <dbReference type="NCBI Taxonomy" id="412755"/>
    <lineage>
        <taxon>unclassified sequences</taxon>
        <taxon>metagenomes</taxon>
        <taxon>ecological metagenomes</taxon>
    </lineage>
</organism>
<evidence type="ECO:0000313" key="1">
    <source>
        <dbReference type="EMBL" id="GAI04660.1"/>
    </source>
</evidence>
<proteinExistence type="predicted"/>
<protein>
    <submittedName>
        <fullName evidence="1">Uncharacterized protein</fullName>
    </submittedName>
</protein>
<name>X1LQJ4_9ZZZZ</name>